<keyword evidence="3" id="KW-1185">Reference proteome</keyword>
<dbReference type="EMBL" id="JAPFFI010000009">
    <property type="protein sequence ID" value="KAJ6382479.1"/>
    <property type="molecule type" value="Genomic_DNA"/>
</dbReference>
<protein>
    <submittedName>
        <fullName evidence="2">Uncharacterized protein</fullName>
    </submittedName>
</protein>
<keyword evidence="1" id="KW-0812">Transmembrane</keyword>
<accession>A0ABQ9BDZ9</accession>
<feature type="transmembrane region" description="Helical" evidence="1">
    <location>
        <begin position="42"/>
        <end position="62"/>
    </location>
</feature>
<dbReference type="Proteomes" id="UP001141253">
    <property type="component" value="Chromosome 6"/>
</dbReference>
<reference evidence="2" key="1">
    <citation type="submission" date="2022-10" db="EMBL/GenBank/DDBJ databases">
        <authorList>
            <person name="Hyden B.L."/>
            <person name="Feng K."/>
            <person name="Yates T."/>
            <person name="Jawdy S."/>
            <person name="Smart L.B."/>
            <person name="Muchero W."/>
        </authorList>
    </citation>
    <scope>NUCLEOTIDE SEQUENCE</scope>
    <source>
        <tissue evidence="2">Shoot tip</tissue>
    </source>
</reference>
<organism evidence="2 3">
    <name type="scientific">Salix suchowensis</name>
    <dbReference type="NCBI Taxonomy" id="1278906"/>
    <lineage>
        <taxon>Eukaryota</taxon>
        <taxon>Viridiplantae</taxon>
        <taxon>Streptophyta</taxon>
        <taxon>Embryophyta</taxon>
        <taxon>Tracheophyta</taxon>
        <taxon>Spermatophyta</taxon>
        <taxon>Magnoliopsida</taxon>
        <taxon>eudicotyledons</taxon>
        <taxon>Gunneridae</taxon>
        <taxon>Pentapetalae</taxon>
        <taxon>rosids</taxon>
        <taxon>fabids</taxon>
        <taxon>Malpighiales</taxon>
        <taxon>Salicaceae</taxon>
        <taxon>Saliceae</taxon>
        <taxon>Salix</taxon>
    </lineage>
</organism>
<proteinExistence type="predicted"/>
<keyword evidence="1" id="KW-1133">Transmembrane helix</keyword>
<evidence type="ECO:0000256" key="1">
    <source>
        <dbReference type="SAM" id="Phobius"/>
    </source>
</evidence>
<keyword evidence="1" id="KW-0472">Membrane</keyword>
<comment type="caution">
    <text evidence="2">The sequence shown here is derived from an EMBL/GenBank/DDBJ whole genome shotgun (WGS) entry which is preliminary data.</text>
</comment>
<name>A0ABQ9BDZ9_9ROSI</name>
<reference evidence="2" key="2">
    <citation type="journal article" date="2023" name="Int. J. Mol. Sci.">
        <title>De Novo Assembly and Annotation of 11 Diverse Shrub Willow (Salix) Genomes Reveals Novel Gene Organization in Sex-Linked Regions.</title>
        <authorList>
            <person name="Hyden B."/>
            <person name="Feng K."/>
            <person name="Yates T.B."/>
            <person name="Jawdy S."/>
            <person name="Cereghino C."/>
            <person name="Smart L.B."/>
            <person name="Muchero W."/>
        </authorList>
    </citation>
    <scope>NUCLEOTIDE SEQUENCE</scope>
    <source>
        <tissue evidence="2">Shoot tip</tissue>
    </source>
</reference>
<evidence type="ECO:0000313" key="2">
    <source>
        <dbReference type="EMBL" id="KAJ6382479.1"/>
    </source>
</evidence>
<evidence type="ECO:0000313" key="3">
    <source>
        <dbReference type="Proteomes" id="UP001141253"/>
    </source>
</evidence>
<gene>
    <name evidence="2" type="ORF">OIU77_031012</name>
</gene>
<sequence length="65" mass="7147">MPHLLNSGAHCMLLFGGQVASMGKETYNFPFVNPLCLYFPKYIMSYLCVVDLLCISTLGSVLNGI</sequence>